<dbReference type="AlphaFoldDB" id="A0AA37UW37"/>
<dbReference type="Proteomes" id="UP000245060">
    <property type="component" value="Unassembled WGS sequence"/>
</dbReference>
<proteinExistence type="predicted"/>
<dbReference type="EMBL" id="BQYH01000063">
    <property type="protein sequence ID" value="GKU74735.1"/>
    <property type="molecule type" value="Genomic_DNA"/>
</dbReference>
<reference evidence="4" key="3">
    <citation type="journal article" date="2022" name="Microbiol. Resour. Announc.">
        <title>Draft Genome Sequences of Eight Mycobacterium montefiorense Strains Isolated from Salamanders in Captivity.</title>
        <authorList>
            <person name="Komine T."/>
            <person name="Ihara H."/>
            <person name="Fukano H."/>
            <person name="Hoshino Y."/>
            <person name="Kurata O."/>
            <person name="Wada S."/>
        </authorList>
    </citation>
    <scope>NUCLEOTIDE SEQUENCE</scope>
    <source>
        <strain evidence="4">NJB18185</strain>
    </source>
</reference>
<feature type="chain" id="PRO_5041313911" description="Pilin" evidence="2">
    <location>
        <begin position="29"/>
        <end position="106"/>
    </location>
</feature>
<keyword evidence="2" id="KW-0732">Signal</keyword>
<evidence type="ECO:0000256" key="1">
    <source>
        <dbReference type="SAM" id="MobiDB-lite"/>
    </source>
</evidence>
<accession>A0AA37UW37</accession>
<feature type="signal peptide" evidence="2">
    <location>
        <begin position="1"/>
        <end position="28"/>
    </location>
</feature>
<comment type="caution">
    <text evidence="4">The sequence shown here is derived from an EMBL/GenBank/DDBJ whole genome shotgun (WGS) entry which is preliminary data.</text>
</comment>
<feature type="region of interest" description="Disordered" evidence="1">
    <location>
        <begin position="85"/>
        <end position="106"/>
    </location>
</feature>
<gene>
    <name evidence="3" type="ORF">MmonteBS_09550</name>
    <name evidence="4" type="ORF">NJB18185_45060</name>
</gene>
<protein>
    <recommendedName>
        <fullName evidence="7">Pilin</fullName>
    </recommendedName>
</protein>
<evidence type="ECO:0000313" key="3">
    <source>
        <dbReference type="EMBL" id="GBG36583.1"/>
    </source>
</evidence>
<reference evidence="3" key="1">
    <citation type="journal article" date="2018" name="Genome Announc.">
        <title>Draft Genome Sequence of Mycobacterium montefiorense Isolated from Japanese Black Salamander (Hynobius nigrescens).</title>
        <authorList>
            <person name="Fukano H."/>
            <person name="Yoshida M."/>
            <person name="Shimizu A."/>
            <person name="Iwao H."/>
            <person name="Katayama Y."/>
            <person name="Omatsu T."/>
            <person name="Mizutani T."/>
            <person name="Kurata O."/>
            <person name="Wada S."/>
            <person name="Hoshino Y."/>
        </authorList>
    </citation>
    <scope>NUCLEOTIDE SEQUENCE</scope>
    <source>
        <strain evidence="3">BS</strain>
    </source>
</reference>
<dbReference type="RefSeq" id="WP_108920797.1">
    <property type="nucleotide sequence ID" value="NZ_BFCH01000007.1"/>
</dbReference>
<keyword evidence="5" id="KW-1185">Reference proteome</keyword>
<evidence type="ECO:0000313" key="6">
    <source>
        <dbReference type="Proteomes" id="UP001139505"/>
    </source>
</evidence>
<reference evidence="4" key="4">
    <citation type="submission" date="2022-04" db="EMBL/GenBank/DDBJ databases">
        <authorList>
            <person name="Komine T."/>
            <person name="Fukano H."/>
            <person name="Wada S."/>
        </authorList>
    </citation>
    <scope>NUCLEOTIDE SEQUENCE</scope>
    <source>
        <strain evidence="4">NJB18185</strain>
    </source>
</reference>
<evidence type="ECO:0000313" key="5">
    <source>
        <dbReference type="Proteomes" id="UP000245060"/>
    </source>
</evidence>
<dbReference type="Proteomes" id="UP001139505">
    <property type="component" value="Unassembled WGS sequence"/>
</dbReference>
<evidence type="ECO:0008006" key="7">
    <source>
        <dbReference type="Google" id="ProtNLM"/>
    </source>
</evidence>
<evidence type="ECO:0000256" key="2">
    <source>
        <dbReference type="SAM" id="SignalP"/>
    </source>
</evidence>
<organism evidence="4 6">
    <name type="scientific">Mycobacterium montefiorense</name>
    <dbReference type="NCBI Taxonomy" id="154654"/>
    <lineage>
        <taxon>Bacteria</taxon>
        <taxon>Bacillati</taxon>
        <taxon>Actinomycetota</taxon>
        <taxon>Actinomycetes</taxon>
        <taxon>Mycobacteriales</taxon>
        <taxon>Mycobacteriaceae</taxon>
        <taxon>Mycobacterium</taxon>
        <taxon>Mycobacterium simiae complex</taxon>
    </lineage>
</organism>
<dbReference type="EMBL" id="BFCH01000007">
    <property type="protein sequence ID" value="GBG36583.1"/>
    <property type="molecule type" value="Genomic_DNA"/>
</dbReference>
<evidence type="ECO:0000313" key="4">
    <source>
        <dbReference type="EMBL" id="GKU74735.1"/>
    </source>
</evidence>
<name>A0AA37UW37_9MYCO</name>
<reference evidence="5" key="2">
    <citation type="submission" date="2018-04" db="EMBL/GenBank/DDBJ databases">
        <title>Draft genome sequence of Mycobacterium montefiorense isolated from Japanese black salamander.</title>
        <authorList>
            <person name="Fukano H."/>
            <person name="Yoshida M."/>
            <person name="Shimizu A."/>
            <person name="Iwao H."/>
            <person name="Kurata O."/>
            <person name="Katayama Y."/>
            <person name="Omatsu T."/>
            <person name="Mizutani T."/>
            <person name="Wada S."/>
            <person name="Hoshino Y."/>
        </authorList>
    </citation>
    <scope>NUCLEOTIDE SEQUENCE [LARGE SCALE GENOMIC DNA]</scope>
    <source>
        <strain evidence="5">BS</strain>
    </source>
</reference>
<sequence>MKSKFSRIGAALMGCAAATVFSAGVATASPPDPHLPNITRNWCEGARMWGYICDGAKYADGSYWHQWEDSYTYHFDCVSGDEPFPAPPPPGGCDGAIPGGPPPPPA</sequence>